<reference evidence="1 2" key="1">
    <citation type="submission" date="2018-07" db="EMBL/GenBank/DDBJ databases">
        <title>Draft genome of the type strain Streptomyces armeniacus ATCC 15676.</title>
        <authorList>
            <person name="Labana P."/>
            <person name="Gosse J.T."/>
            <person name="Boddy C.N."/>
        </authorList>
    </citation>
    <scope>NUCLEOTIDE SEQUENCE [LARGE SCALE GENOMIC DNA]</scope>
    <source>
        <strain evidence="1 2">ATCC 15676</strain>
    </source>
</reference>
<name>A0A345XVJ8_9ACTN</name>
<evidence type="ECO:0008006" key="3">
    <source>
        <dbReference type="Google" id="ProtNLM"/>
    </source>
</evidence>
<proteinExistence type="predicted"/>
<dbReference type="RefSeq" id="WP_208881978.1">
    <property type="nucleotide sequence ID" value="NZ_CP031320.1"/>
</dbReference>
<gene>
    <name evidence="1" type="ORF">DVA86_26520</name>
</gene>
<evidence type="ECO:0000313" key="1">
    <source>
        <dbReference type="EMBL" id="AXK35664.1"/>
    </source>
</evidence>
<dbReference type="AlphaFoldDB" id="A0A345XVJ8"/>
<keyword evidence="2" id="KW-1185">Reference proteome</keyword>
<dbReference type="Gene3D" id="3.40.50.980">
    <property type="match status" value="1"/>
</dbReference>
<evidence type="ECO:0000313" key="2">
    <source>
        <dbReference type="Proteomes" id="UP000254425"/>
    </source>
</evidence>
<protein>
    <recommendedName>
        <fullName evidence="3">AMP-dependent synthetase/ligase domain-containing protein</fullName>
    </recommendedName>
</protein>
<accession>A0A345XVJ8</accession>
<organism evidence="1 2">
    <name type="scientific">Streptomyces armeniacus</name>
    <dbReference type="NCBI Taxonomy" id="83291"/>
    <lineage>
        <taxon>Bacteria</taxon>
        <taxon>Bacillati</taxon>
        <taxon>Actinomycetota</taxon>
        <taxon>Actinomycetes</taxon>
        <taxon>Kitasatosporales</taxon>
        <taxon>Streptomycetaceae</taxon>
        <taxon>Streptomyces</taxon>
    </lineage>
</organism>
<sequence length="82" mass="8480">MRSFDVGISPSAFGELNDTGAGISGSIPELFGARVAAVPDEVAVVCGGASLTYGELGAWSDRLAAVLVFIYTSRIVRSVRCV</sequence>
<dbReference type="KEGG" id="sarm:DVA86_26520"/>
<dbReference type="EMBL" id="CP031320">
    <property type="protein sequence ID" value="AXK35664.1"/>
    <property type="molecule type" value="Genomic_DNA"/>
</dbReference>
<dbReference type="Proteomes" id="UP000254425">
    <property type="component" value="Chromosome"/>
</dbReference>
<dbReference type="SUPFAM" id="SSF56801">
    <property type="entry name" value="Acetyl-CoA synthetase-like"/>
    <property type="match status" value="1"/>
</dbReference>